<dbReference type="InterPro" id="IPR002589">
    <property type="entry name" value="Macro_dom"/>
</dbReference>
<dbReference type="InterPro" id="IPR043472">
    <property type="entry name" value="Macro_dom-like"/>
</dbReference>
<evidence type="ECO:0000259" key="1">
    <source>
        <dbReference type="PROSITE" id="PS51154"/>
    </source>
</evidence>
<dbReference type="Gene3D" id="3.40.220.10">
    <property type="entry name" value="Leucine Aminopeptidase, subunit E, domain 1"/>
    <property type="match status" value="1"/>
</dbReference>
<dbReference type="Proteomes" id="UP000297597">
    <property type="component" value="Unassembled WGS sequence"/>
</dbReference>
<keyword evidence="2" id="KW-0378">Hydrolase</keyword>
<dbReference type="Pfam" id="PF01661">
    <property type="entry name" value="Macro"/>
    <property type="match status" value="1"/>
</dbReference>
<dbReference type="RefSeq" id="WP_134214139.1">
    <property type="nucleotide sequence ID" value="NZ_QFFZ01000025.1"/>
</dbReference>
<dbReference type="PANTHER" id="PTHR11106:SF27">
    <property type="entry name" value="MACRO DOMAIN-CONTAINING PROTEIN"/>
    <property type="match status" value="1"/>
</dbReference>
<keyword evidence="3" id="KW-1185">Reference proteome</keyword>
<dbReference type="OrthoDB" id="6194521at2"/>
<proteinExistence type="predicted"/>
<evidence type="ECO:0000313" key="2">
    <source>
        <dbReference type="EMBL" id="TEB10515.1"/>
    </source>
</evidence>
<accession>A0A4Y7RNG2</accession>
<dbReference type="EMBL" id="QFFZ01000025">
    <property type="protein sequence ID" value="TEB10515.1"/>
    <property type="molecule type" value="Genomic_DNA"/>
</dbReference>
<dbReference type="PANTHER" id="PTHR11106">
    <property type="entry name" value="GANGLIOSIDE INDUCED DIFFERENTIATION ASSOCIATED PROTEIN 2-RELATED"/>
    <property type="match status" value="1"/>
</dbReference>
<dbReference type="PROSITE" id="PS51154">
    <property type="entry name" value="MACRO"/>
    <property type="match status" value="1"/>
</dbReference>
<dbReference type="AlphaFoldDB" id="A0A4Y7RNG2"/>
<dbReference type="EC" id="3.5.1.-" evidence="2"/>
<reference evidence="2 3" key="1">
    <citation type="journal article" date="2018" name="Environ. Microbiol.">
        <title>Novel energy conservation strategies and behaviour of Pelotomaculum schinkii driving syntrophic propionate catabolism.</title>
        <authorList>
            <person name="Hidalgo-Ahumada C.A.P."/>
            <person name="Nobu M.K."/>
            <person name="Narihiro T."/>
            <person name="Tamaki H."/>
            <person name="Liu W.T."/>
            <person name="Kamagata Y."/>
            <person name="Stams A.J.M."/>
            <person name="Imachi H."/>
            <person name="Sousa D.Z."/>
        </authorList>
    </citation>
    <scope>NUCLEOTIDE SEQUENCE [LARGE SCALE GENOMIC DNA]</scope>
    <source>
        <strain evidence="2 3">MGP</strain>
    </source>
</reference>
<feature type="domain" description="Macro" evidence="1">
    <location>
        <begin position="1"/>
        <end position="180"/>
    </location>
</feature>
<name>A0A4Y7RNG2_9FIRM</name>
<dbReference type="SUPFAM" id="SSF52949">
    <property type="entry name" value="Macro domain-like"/>
    <property type="match status" value="1"/>
</dbReference>
<gene>
    <name evidence="2" type="primary">ymdB_2</name>
    <name evidence="2" type="ORF">Pmgp_02314</name>
</gene>
<dbReference type="GO" id="GO:0016787">
    <property type="term" value="F:hydrolase activity"/>
    <property type="evidence" value="ECO:0007669"/>
    <property type="project" value="UniProtKB-KW"/>
</dbReference>
<evidence type="ECO:0000313" key="3">
    <source>
        <dbReference type="Proteomes" id="UP000297597"/>
    </source>
</evidence>
<organism evidence="2 3">
    <name type="scientific">Pelotomaculum propionicicum</name>
    <dbReference type="NCBI Taxonomy" id="258475"/>
    <lineage>
        <taxon>Bacteria</taxon>
        <taxon>Bacillati</taxon>
        <taxon>Bacillota</taxon>
        <taxon>Clostridia</taxon>
        <taxon>Eubacteriales</taxon>
        <taxon>Desulfotomaculaceae</taxon>
        <taxon>Pelotomaculum</taxon>
    </lineage>
</organism>
<sequence>METQLGQTLIRMIKGDITVQETEAIVNAANSGLMGGGGVDGAIHRAGGPQILAECKEIRARQGMLPPGQAVITTGGRLKARYVIHTVGPVWAGGGKGEDETLRSAYHSCLSLARERGLRSISFPSVSTGIYHFPVDRAARIALREVKDFVSGQPGFAEVRFVLFSDQVLREFEAAWQEITGKAAK</sequence>
<dbReference type="CDD" id="cd02908">
    <property type="entry name" value="Macro_OAADPr_deacetylase"/>
    <property type="match status" value="1"/>
</dbReference>
<dbReference type="SMART" id="SM00506">
    <property type="entry name" value="A1pp"/>
    <property type="match status" value="1"/>
</dbReference>
<dbReference type="NCBIfam" id="NF001664">
    <property type="entry name" value="PRK00431.1-6"/>
    <property type="match status" value="1"/>
</dbReference>
<comment type="caution">
    <text evidence="2">The sequence shown here is derived from an EMBL/GenBank/DDBJ whole genome shotgun (WGS) entry which is preliminary data.</text>
</comment>
<protein>
    <submittedName>
        <fullName evidence="2">O-acetyl-ADP-ribose deacetylase</fullName>
        <ecNumber evidence="2">3.5.1.-</ecNumber>
    </submittedName>
</protein>